<gene>
    <name evidence="2" type="ORF">QSP1433_LOCUS12355</name>
</gene>
<feature type="chain" id="PRO_5031109867" description="C-type lectin domain-containing protein" evidence="1">
    <location>
        <begin position="23"/>
        <end position="510"/>
    </location>
</feature>
<dbReference type="AlphaFoldDB" id="A0A7S2WLJ2"/>
<sequence>MKIPFHAWFALCALGLVSQSIGQHAHPNCARKLVAVREVFPISTIGSYDYSPFLDHIELFNLALYVVSNGFKGLFLLLELFEKNSLSAISVIAMRTATFFGQILYKEKLTEYEMLLEQIDTMVNRDHVLRHLEQCTAAFNAFHVYLADIYDCTANEAMVDLLHEQINSLLSKCDVDGSWGVLLKSHANLRDSLRGSLESEGVSCVESTAGLCYEVTPLVSAAAVTSLSVVESVYLSVKHESVQESLLQMHKYLVNFVSQLQNPETVRSWESQMNSRNEVVCQLERRCLEYTTTTQPRTCIEYVWLISQKSYYSWNWGSEKGWLGGTPGACEFEEYNASAARFNLAKIEHLTRSSFHYPSTLSSTLNQDCAGLLWGEICLLESDNTWTRTTCEHIRHNYFCEYTPGCKMDDGKCVSIQPESIENCWLQGLPAGSNNMAGCSLLSSKTTTGCSWRAGWGCRPGLDEGAVVGTQSCAKDYKPCLKDWGSNGTEWSVCANSTECVNVYHGKVIV</sequence>
<organism evidence="2">
    <name type="scientific">Mucochytrium quahogii</name>
    <dbReference type="NCBI Taxonomy" id="96639"/>
    <lineage>
        <taxon>Eukaryota</taxon>
        <taxon>Sar</taxon>
        <taxon>Stramenopiles</taxon>
        <taxon>Bigyra</taxon>
        <taxon>Labyrinthulomycetes</taxon>
        <taxon>Thraustochytrida</taxon>
        <taxon>Thraustochytriidae</taxon>
        <taxon>Mucochytrium</taxon>
    </lineage>
</organism>
<feature type="signal peptide" evidence="1">
    <location>
        <begin position="1"/>
        <end position="22"/>
    </location>
</feature>
<evidence type="ECO:0000256" key="1">
    <source>
        <dbReference type="SAM" id="SignalP"/>
    </source>
</evidence>
<evidence type="ECO:0008006" key="3">
    <source>
        <dbReference type="Google" id="ProtNLM"/>
    </source>
</evidence>
<accession>A0A7S2WLJ2</accession>
<proteinExistence type="predicted"/>
<protein>
    <recommendedName>
        <fullName evidence="3">C-type lectin domain-containing protein</fullName>
    </recommendedName>
</protein>
<reference evidence="2" key="1">
    <citation type="submission" date="2021-01" db="EMBL/GenBank/DDBJ databases">
        <authorList>
            <person name="Corre E."/>
            <person name="Pelletier E."/>
            <person name="Niang G."/>
            <person name="Scheremetjew M."/>
            <person name="Finn R."/>
            <person name="Kale V."/>
            <person name="Holt S."/>
            <person name="Cochrane G."/>
            <person name="Meng A."/>
            <person name="Brown T."/>
            <person name="Cohen L."/>
        </authorList>
    </citation>
    <scope>NUCLEOTIDE SEQUENCE</scope>
    <source>
        <strain evidence="2">NY070348D</strain>
    </source>
</reference>
<dbReference type="EMBL" id="HBHK01019531">
    <property type="protein sequence ID" value="CAD9695053.1"/>
    <property type="molecule type" value="Transcribed_RNA"/>
</dbReference>
<name>A0A7S2WLJ2_9STRA</name>
<keyword evidence="1" id="KW-0732">Signal</keyword>
<evidence type="ECO:0000313" key="2">
    <source>
        <dbReference type="EMBL" id="CAD9695053.1"/>
    </source>
</evidence>